<keyword evidence="3" id="KW-0812">Transmembrane</keyword>
<evidence type="ECO:0000256" key="1">
    <source>
        <dbReference type="ARBA" id="ARBA00022737"/>
    </source>
</evidence>
<comment type="caution">
    <text evidence="5">The sequence shown here is derived from an EMBL/GenBank/DDBJ whole genome shotgun (WGS) entry which is preliminary data.</text>
</comment>
<evidence type="ECO:0000313" key="5">
    <source>
        <dbReference type="EMBL" id="GAA2595345.1"/>
    </source>
</evidence>
<feature type="compositionally biased region" description="Basic and acidic residues" evidence="2">
    <location>
        <begin position="317"/>
        <end position="340"/>
    </location>
</feature>
<feature type="compositionally biased region" description="Low complexity" evidence="2">
    <location>
        <begin position="342"/>
        <end position="353"/>
    </location>
</feature>
<evidence type="ECO:0000256" key="2">
    <source>
        <dbReference type="SAM" id="MobiDB-lite"/>
    </source>
</evidence>
<dbReference type="Proteomes" id="UP001501447">
    <property type="component" value="Unassembled WGS sequence"/>
</dbReference>
<feature type="compositionally biased region" description="Low complexity" evidence="2">
    <location>
        <begin position="62"/>
        <end position="79"/>
    </location>
</feature>
<dbReference type="Gene3D" id="1.50.10.20">
    <property type="match status" value="2"/>
</dbReference>
<reference evidence="6" key="1">
    <citation type="journal article" date="2019" name="Int. J. Syst. Evol. Microbiol.">
        <title>The Global Catalogue of Microorganisms (GCM) 10K type strain sequencing project: providing services to taxonomists for standard genome sequencing and annotation.</title>
        <authorList>
            <consortium name="The Broad Institute Genomics Platform"/>
            <consortium name="The Broad Institute Genome Sequencing Center for Infectious Disease"/>
            <person name="Wu L."/>
            <person name="Ma J."/>
        </authorList>
    </citation>
    <scope>NUCLEOTIDE SEQUENCE [LARGE SCALE GENOMIC DNA]</scope>
    <source>
        <strain evidence="6">JCM 16373</strain>
    </source>
</reference>
<feature type="region of interest" description="Disordered" evidence="2">
    <location>
        <begin position="1"/>
        <end position="37"/>
    </location>
</feature>
<dbReference type="CDD" id="cd00688">
    <property type="entry name" value="ISOPREN_C2_like"/>
    <property type="match status" value="1"/>
</dbReference>
<keyword evidence="1" id="KW-0677">Repeat</keyword>
<evidence type="ECO:0000313" key="6">
    <source>
        <dbReference type="Proteomes" id="UP001501447"/>
    </source>
</evidence>
<dbReference type="InterPro" id="IPR001330">
    <property type="entry name" value="Prenyltrans"/>
</dbReference>
<feature type="transmembrane region" description="Helical" evidence="3">
    <location>
        <begin position="483"/>
        <end position="503"/>
    </location>
</feature>
<feature type="region of interest" description="Disordered" evidence="2">
    <location>
        <begin position="296"/>
        <end position="353"/>
    </location>
</feature>
<dbReference type="EMBL" id="BAAARJ010000002">
    <property type="protein sequence ID" value="GAA2595345.1"/>
    <property type="molecule type" value="Genomic_DNA"/>
</dbReference>
<accession>A0ABP6C2H7</accession>
<dbReference type="InterPro" id="IPR008930">
    <property type="entry name" value="Terpenoid_cyclase/PrenylTrfase"/>
</dbReference>
<evidence type="ECO:0000256" key="3">
    <source>
        <dbReference type="SAM" id="Phobius"/>
    </source>
</evidence>
<keyword evidence="3" id="KW-0472">Membrane</keyword>
<proteinExistence type="predicted"/>
<feature type="region of interest" description="Disordered" evidence="2">
    <location>
        <begin position="452"/>
        <end position="478"/>
    </location>
</feature>
<feature type="region of interest" description="Disordered" evidence="2">
    <location>
        <begin position="62"/>
        <end position="93"/>
    </location>
</feature>
<evidence type="ECO:0000259" key="4">
    <source>
        <dbReference type="Pfam" id="PF00432"/>
    </source>
</evidence>
<dbReference type="SUPFAM" id="SSF48239">
    <property type="entry name" value="Terpenoid cyclases/Protein prenyltransferases"/>
    <property type="match status" value="1"/>
</dbReference>
<dbReference type="Pfam" id="PF00432">
    <property type="entry name" value="Prenyltrans"/>
    <property type="match status" value="1"/>
</dbReference>
<keyword evidence="3" id="KW-1133">Transmembrane helix</keyword>
<keyword evidence="6" id="KW-1185">Reference proteome</keyword>
<feature type="domain" description="Prenyltransferase alpha-alpha toroid" evidence="4">
    <location>
        <begin position="110"/>
        <end position="222"/>
    </location>
</feature>
<sequence>MRRSVEFRSSGSPRDGVAVHGCGPLTSPKGTRMSPRRRHCATALAAATVLCATAAPVASAQPSTATASAATSATSVTSTKADKAGKAGKLPNGLYGEADPKYDGVWRQSMALLALDGAGAVPAKKAVDWLTGQQCEDGSFTAYRPDAGDPCDAKKTPSDINATTLAVQALAAVGGRGAEVGKAVDWLKSAQGKDGGWGYAPGSPSDANSTSLAIGALHAAGENPKRVTTGGGTPFDALLSFQLTCGTKGIEDAPGAQGAFAYQPDKKDRLAPNDDATAAASLAGLGEGILVEPLDKNHKSAPVTPLKCATADEDSDEKGTAKGADSKTDTKGDDSEKGDGKGSATGDPGQAAGAGAAYLASTLKKNGGHLTAPLPGSKKQQPDYANTADAVIALAAGGHRTEAGASLKWLSENLGKWDKAENDPAAISSLMLASRATGGDPTKLGSTNLLTRLNKTGPAPAQMPASHQSDSSDDASKDDGTTIPVWAFIIVGLAVGAGFGILLSGRRKRQQL</sequence>
<gene>
    <name evidence="5" type="ORF">GCM10009863_05610</name>
</gene>
<protein>
    <submittedName>
        <fullName evidence="5">Terpene cyclase/mutase family protein</fullName>
    </submittedName>
</protein>
<name>A0ABP6C2H7_9ACTN</name>
<organism evidence="5 6">
    <name type="scientific">Streptomyces axinellae</name>
    <dbReference type="NCBI Taxonomy" id="552788"/>
    <lineage>
        <taxon>Bacteria</taxon>
        <taxon>Bacillati</taxon>
        <taxon>Actinomycetota</taxon>
        <taxon>Actinomycetes</taxon>
        <taxon>Kitasatosporales</taxon>
        <taxon>Streptomycetaceae</taxon>
        <taxon>Streptomyces</taxon>
    </lineage>
</organism>